<dbReference type="PANTHER" id="PTHR24173">
    <property type="entry name" value="ANKYRIN REPEAT CONTAINING"/>
    <property type="match status" value="1"/>
</dbReference>
<dbReference type="STRING" id="81824.A9V2Q1"/>
<dbReference type="EMBL" id="CH991555">
    <property type="protein sequence ID" value="EDQ88300.1"/>
    <property type="molecule type" value="Genomic_DNA"/>
</dbReference>
<dbReference type="PROSITE" id="PS50297">
    <property type="entry name" value="ANK_REP_REGION"/>
    <property type="match status" value="1"/>
</dbReference>
<dbReference type="Pfam" id="PF12796">
    <property type="entry name" value="Ank_2"/>
    <property type="match status" value="1"/>
</dbReference>
<evidence type="ECO:0000313" key="4">
    <source>
        <dbReference type="EMBL" id="EDQ88300.1"/>
    </source>
</evidence>
<dbReference type="eggNOG" id="KOG4177">
    <property type="taxonomic scope" value="Eukaryota"/>
</dbReference>
<proteinExistence type="predicted"/>
<keyword evidence="2 3" id="KW-0040">ANK repeat</keyword>
<dbReference type="InterPro" id="IPR036770">
    <property type="entry name" value="Ankyrin_rpt-contain_sf"/>
</dbReference>
<organism evidence="4 5">
    <name type="scientific">Monosiga brevicollis</name>
    <name type="common">Choanoflagellate</name>
    <dbReference type="NCBI Taxonomy" id="81824"/>
    <lineage>
        <taxon>Eukaryota</taxon>
        <taxon>Choanoflagellata</taxon>
        <taxon>Craspedida</taxon>
        <taxon>Salpingoecidae</taxon>
        <taxon>Monosiga</taxon>
    </lineage>
</organism>
<gene>
    <name evidence="4" type="ORF">MONBRDRAFT_26554</name>
</gene>
<name>A9V2Q1_MONBE</name>
<dbReference type="RefSeq" id="XP_001746893.1">
    <property type="nucleotide sequence ID" value="XM_001746841.1"/>
</dbReference>
<keyword evidence="5" id="KW-1185">Reference proteome</keyword>
<sequence length="239" mass="26636">MSNDGKALYDACDSSDSQKALDLLNSWSADRVRDAVRYKEEKFDCTPLHKACSNGHADVVRVLLKYDDVDVNAKNKHRYAWQIGDASLHNACALGDHADVVRVLLDHGDVDVNERGAVHGAAGPHWVKVAVLGMARTPHSCTCQFGWTPLHWACDEDHIDVARLVLGHNNIDVRVKDYNGYTARSMAEDSIAEAWPAIMEHIWRARLAVLVSKGYRVEPALFSCLWSDLAMVEDTLQDD</sequence>
<dbReference type="PROSITE" id="PS50088">
    <property type="entry name" value="ANK_REPEAT"/>
    <property type="match status" value="1"/>
</dbReference>
<evidence type="ECO:0000256" key="1">
    <source>
        <dbReference type="ARBA" id="ARBA00022737"/>
    </source>
</evidence>
<dbReference type="InterPro" id="IPR002110">
    <property type="entry name" value="Ankyrin_rpt"/>
</dbReference>
<accession>A9V2Q1</accession>
<dbReference type="AlphaFoldDB" id="A9V2Q1"/>
<dbReference type="PANTHER" id="PTHR24173:SF74">
    <property type="entry name" value="ANKYRIN REPEAT DOMAIN-CONTAINING PROTEIN 16"/>
    <property type="match status" value="1"/>
</dbReference>
<dbReference type="SUPFAM" id="SSF48403">
    <property type="entry name" value="Ankyrin repeat"/>
    <property type="match status" value="1"/>
</dbReference>
<evidence type="ECO:0000256" key="3">
    <source>
        <dbReference type="PROSITE-ProRule" id="PRU00023"/>
    </source>
</evidence>
<dbReference type="SMART" id="SM00248">
    <property type="entry name" value="ANK"/>
    <property type="match status" value="3"/>
</dbReference>
<evidence type="ECO:0000256" key="2">
    <source>
        <dbReference type="ARBA" id="ARBA00023043"/>
    </source>
</evidence>
<dbReference type="Pfam" id="PF00023">
    <property type="entry name" value="Ank"/>
    <property type="match status" value="1"/>
</dbReference>
<dbReference type="InParanoid" id="A9V2Q1"/>
<dbReference type="GeneID" id="5892075"/>
<evidence type="ECO:0000313" key="5">
    <source>
        <dbReference type="Proteomes" id="UP000001357"/>
    </source>
</evidence>
<reference evidence="4 5" key="1">
    <citation type="journal article" date="2008" name="Nature">
        <title>The genome of the choanoflagellate Monosiga brevicollis and the origin of metazoans.</title>
        <authorList>
            <consortium name="JGI Sequencing"/>
            <person name="King N."/>
            <person name="Westbrook M.J."/>
            <person name="Young S.L."/>
            <person name="Kuo A."/>
            <person name="Abedin M."/>
            <person name="Chapman J."/>
            <person name="Fairclough S."/>
            <person name="Hellsten U."/>
            <person name="Isogai Y."/>
            <person name="Letunic I."/>
            <person name="Marr M."/>
            <person name="Pincus D."/>
            <person name="Putnam N."/>
            <person name="Rokas A."/>
            <person name="Wright K.J."/>
            <person name="Zuzow R."/>
            <person name="Dirks W."/>
            <person name="Good M."/>
            <person name="Goodstein D."/>
            <person name="Lemons D."/>
            <person name="Li W."/>
            <person name="Lyons J.B."/>
            <person name="Morris A."/>
            <person name="Nichols S."/>
            <person name="Richter D.J."/>
            <person name="Salamov A."/>
            <person name="Bork P."/>
            <person name="Lim W.A."/>
            <person name="Manning G."/>
            <person name="Miller W.T."/>
            <person name="McGinnis W."/>
            <person name="Shapiro H."/>
            <person name="Tjian R."/>
            <person name="Grigoriev I.V."/>
            <person name="Rokhsar D."/>
        </authorList>
    </citation>
    <scope>NUCLEOTIDE SEQUENCE [LARGE SCALE GENOMIC DNA]</scope>
    <source>
        <strain evidence="5">MX1 / ATCC 50154</strain>
    </source>
</reference>
<dbReference type="Proteomes" id="UP000001357">
    <property type="component" value="Unassembled WGS sequence"/>
</dbReference>
<dbReference type="KEGG" id="mbr:MONBRDRAFT_26554"/>
<evidence type="ECO:0008006" key="6">
    <source>
        <dbReference type="Google" id="ProtNLM"/>
    </source>
</evidence>
<protein>
    <recommendedName>
        <fullName evidence="6">Ankyrin repeat protein</fullName>
    </recommendedName>
</protein>
<feature type="repeat" description="ANK" evidence="3">
    <location>
        <begin position="43"/>
        <end position="65"/>
    </location>
</feature>
<dbReference type="Gene3D" id="1.25.40.20">
    <property type="entry name" value="Ankyrin repeat-containing domain"/>
    <property type="match status" value="2"/>
</dbReference>
<keyword evidence="1" id="KW-0677">Repeat</keyword>